<reference evidence="1" key="1">
    <citation type="journal article" date="2023" name="Int. J. Syst. Evol. Microbiol.">
        <title>&lt;i&gt;Holtiella tumoricola&lt;/i&gt; gen. nov. sp. nov., isolated from a human clinical sample.</title>
        <authorList>
            <person name="Allen-Vercoe E."/>
            <person name="Daigneault M.C."/>
            <person name="Vancuren S.J."/>
            <person name="Cochrane K."/>
            <person name="O'Neal L.L."/>
            <person name="Sankaranarayanan K."/>
            <person name="Lawson P.A."/>
        </authorList>
    </citation>
    <scope>NUCLEOTIDE SEQUENCE</scope>
    <source>
        <strain evidence="1">CC70A</strain>
    </source>
</reference>
<protein>
    <recommendedName>
        <fullName evidence="3">Ethanolamine utilization protein</fullName>
    </recommendedName>
</protein>
<dbReference type="EMBL" id="JAQIFT010000059">
    <property type="protein sequence ID" value="MDA3733060.1"/>
    <property type="molecule type" value="Genomic_DNA"/>
</dbReference>
<dbReference type="Proteomes" id="UP001169242">
    <property type="component" value="Unassembled WGS sequence"/>
</dbReference>
<evidence type="ECO:0000313" key="2">
    <source>
        <dbReference type="Proteomes" id="UP001169242"/>
    </source>
</evidence>
<accession>A0AA42DPY5</accession>
<dbReference type="AlphaFoldDB" id="A0AA42DPY5"/>
<dbReference type="RefSeq" id="WP_053984048.1">
    <property type="nucleotide sequence ID" value="NZ_JAQIFT010000059.1"/>
</dbReference>
<comment type="caution">
    <text evidence="1">The sequence shown here is derived from an EMBL/GenBank/DDBJ whole genome shotgun (WGS) entry which is preliminary data.</text>
</comment>
<gene>
    <name evidence="1" type="ORF">PBV87_16410</name>
</gene>
<proteinExistence type="predicted"/>
<evidence type="ECO:0008006" key="3">
    <source>
        <dbReference type="Google" id="ProtNLM"/>
    </source>
</evidence>
<evidence type="ECO:0000313" key="1">
    <source>
        <dbReference type="EMBL" id="MDA3733060.1"/>
    </source>
</evidence>
<name>A0AA42DPY5_9FIRM</name>
<sequence>MEREALIEDIVNEICKRFSKELCKTNISNPLMVMGVLTNEEEKMLEHYTLLPFSKEMNGNKLLLCELTIPQMTHIALGYYDTPLEQTILEMLLQGKEVFLLERGLEYRKFKDTAPLKLYALYHEYESTLRQYGVRIIKNTSECVTWRKEEIQPLEETKQKTHVFQKKFLLEKDLIAARVGFYDTLELTSHCKITPLAEEFIRTHHLSVQKI</sequence>
<keyword evidence="2" id="KW-1185">Reference proteome</keyword>
<organism evidence="1 2">
    <name type="scientific">Holtiella tumoricola</name>
    <dbReference type="NCBI Taxonomy" id="3018743"/>
    <lineage>
        <taxon>Bacteria</taxon>
        <taxon>Bacillati</taxon>
        <taxon>Bacillota</taxon>
        <taxon>Clostridia</taxon>
        <taxon>Lachnospirales</taxon>
        <taxon>Cellulosilyticaceae</taxon>
        <taxon>Holtiella</taxon>
    </lineage>
</organism>